<dbReference type="Proteomes" id="UP000217005">
    <property type="component" value="Unassembled WGS sequence"/>
</dbReference>
<dbReference type="EMBL" id="NEVL01000003">
    <property type="protein sequence ID" value="OZI35888.1"/>
    <property type="molecule type" value="Genomic_DNA"/>
</dbReference>
<feature type="domain" description="Solute-binding protein family 3/N-terminal" evidence="2">
    <location>
        <begin position="42"/>
        <end position="264"/>
    </location>
</feature>
<dbReference type="SMART" id="SM00062">
    <property type="entry name" value="PBPb"/>
    <property type="match status" value="1"/>
</dbReference>
<feature type="signal peptide" evidence="1">
    <location>
        <begin position="1"/>
        <end position="20"/>
    </location>
</feature>
<dbReference type="AlphaFoldDB" id="A0A261SEQ6"/>
<proteinExistence type="predicted"/>
<sequence length="279" mass="29616">MTRASRILLPALVASCAALATLAAADGAPKGDPWAAARARGELRVGVATVAAAPAAGAKIRTAERLDAPVATRLAERLGLPLVWVQVAPADAARALAEGRADLVLADRPAGGRDAGAPPDPALQWVGTGYQARPKAVIRSDTPLRRWEEVRGKSVCMAGSATAARQLAEQYGAQVQIHKAPSDALVAVREGSCDIGLVDDAVWAPLMAYPEWRKFSSTLPAAGQRRELGWYAAPAQAQWLGAEMQRWARDGAWKAMTDKWARDVAFDVYLDQEVPDCHG</sequence>
<dbReference type="Proteomes" id="UP000216354">
    <property type="component" value="Unassembled WGS sequence"/>
</dbReference>
<dbReference type="SUPFAM" id="SSF53850">
    <property type="entry name" value="Periplasmic binding protein-like II"/>
    <property type="match status" value="1"/>
</dbReference>
<dbReference type="OrthoDB" id="7241844at2"/>
<reference evidence="3 6" key="2">
    <citation type="submission" date="2017-05" db="EMBL/GenBank/DDBJ databases">
        <title>Complete and WGS of Bordetella genogroups.</title>
        <authorList>
            <person name="Spilker T."/>
            <person name="LiPuma J."/>
        </authorList>
    </citation>
    <scope>NUCLEOTIDE SEQUENCE [LARGE SCALE GENOMIC DNA]</scope>
    <source>
        <strain evidence="3 6">AU17610</strain>
    </source>
</reference>
<name>A0A261SEQ6_9BORD</name>
<evidence type="ECO:0000313" key="5">
    <source>
        <dbReference type="Proteomes" id="UP000216354"/>
    </source>
</evidence>
<evidence type="ECO:0000313" key="6">
    <source>
        <dbReference type="Proteomes" id="UP000217005"/>
    </source>
</evidence>
<reference evidence="4 5" key="1">
    <citation type="submission" date="2017-05" db="EMBL/GenBank/DDBJ databases">
        <title>Complete and WGS of Bordetella genogroups.</title>
        <authorList>
            <person name="Spilker T."/>
            <person name="Lipuma J."/>
        </authorList>
    </citation>
    <scope>NUCLEOTIDE SEQUENCE [LARGE SCALE GENOMIC DNA]</scope>
    <source>
        <strain evidence="4 5">AU9795</strain>
    </source>
</reference>
<keyword evidence="1" id="KW-0732">Signal</keyword>
<keyword evidence="5" id="KW-1185">Reference proteome</keyword>
<organism evidence="3 6">
    <name type="scientific">Bordetella genomosp. 1</name>
    <dbReference type="NCBI Taxonomy" id="1395607"/>
    <lineage>
        <taxon>Bacteria</taxon>
        <taxon>Pseudomonadati</taxon>
        <taxon>Pseudomonadota</taxon>
        <taxon>Betaproteobacteria</taxon>
        <taxon>Burkholderiales</taxon>
        <taxon>Alcaligenaceae</taxon>
        <taxon>Bordetella</taxon>
    </lineage>
</organism>
<comment type="caution">
    <text evidence="3">The sequence shown here is derived from an EMBL/GenBank/DDBJ whole genome shotgun (WGS) entry which is preliminary data.</text>
</comment>
<accession>A0A261SEQ6</accession>
<gene>
    <name evidence="4" type="ORF">CAL27_17845</name>
    <name evidence="3" type="ORF">CEG14_12635</name>
</gene>
<evidence type="ECO:0000313" key="4">
    <source>
        <dbReference type="EMBL" id="OZI58557.1"/>
    </source>
</evidence>
<evidence type="ECO:0000259" key="2">
    <source>
        <dbReference type="SMART" id="SM00062"/>
    </source>
</evidence>
<feature type="chain" id="PRO_5012492403" evidence="1">
    <location>
        <begin position="21"/>
        <end position="279"/>
    </location>
</feature>
<dbReference type="RefSeq" id="WP_094826696.1">
    <property type="nucleotide sequence ID" value="NZ_NEVL01000003.1"/>
</dbReference>
<evidence type="ECO:0000256" key="1">
    <source>
        <dbReference type="SAM" id="SignalP"/>
    </source>
</evidence>
<dbReference type="EMBL" id="NEVR01000004">
    <property type="protein sequence ID" value="OZI58557.1"/>
    <property type="molecule type" value="Genomic_DNA"/>
</dbReference>
<dbReference type="InterPro" id="IPR001638">
    <property type="entry name" value="Solute-binding_3/MltF_N"/>
</dbReference>
<dbReference type="Gene3D" id="3.40.190.10">
    <property type="entry name" value="Periplasmic binding protein-like II"/>
    <property type="match status" value="2"/>
</dbReference>
<evidence type="ECO:0000313" key="3">
    <source>
        <dbReference type="EMBL" id="OZI35888.1"/>
    </source>
</evidence>
<protein>
    <submittedName>
        <fullName evidence="3">ABC transporter substrate-binding protein</fullName>
    </submittedName>
</protein>